<dbReference type="Proteomes" id="UP001159363">
    <property type="component" value="Chromosome 9"/>
</dbReference>
<sequence length="538" mass="60076">MWTCLRRRFDAVYCGLDWWHACHCVSLHCPETTNASYCNGHVNAVADSRFNLSYSDGRIRVRRYRGDRNLVACNVKQHSGQTPILMAWGIIGYNMRSRLLRIEGNLNSNRCIREVDARPHVGRNAQAFFNEGRLPLIPWPARSPDMSPVENVWDMHIPTSCGTVHAQIMISTSFVSRLRNDITSRASSASTIKMGMPAARCSIAMQTRGASRRHATKTRAFFLAAPLSEFGRGQIVVIRVAGWSFLRFAAEVWACRVAQRSISTSSFELLKKDTKKENDSNPLLWTAHISKYGLHTCSNVTKLPALKQAVGSDVTGAGNLTRLADWPVACDERLLVPRSAARMSAPMINLPGAHHTSWAELVESHYVKTLRESMPVLMLSNWCSPPRTALKKLTRFHTLDSLPWLPLPRPDPQLLSPMTSRRLCPRVPSWLSTLFSPPPCVRVDMYMYEVRGSMTVDRLSSQNDRLSPGKPVSISSAILDIDGLDLDLYNSGGSIDQTTMTPVAKLGLQLLVTADVDEQNSVSTKLVKLLTWPMAYDS</sequence>
<name>A0ABQ9GQ24_9NEOP</name>
<comment type="caution">
    <text evidence="1">The sequence shown here is derived from an EMBL/GenBank/DDBJ whole genome shotgun (WGS) entry which is preliminary data.</text>
</comment>
<protein>
    <submittedName>
        <fullName evidence="1">Uncharacterized protein</fullName>
    </submittedName>
</protein>
<proteinExistence type="predicted"/>
<accession>A0ABQ9GQ24</accession>
<gene>
    <name evidence="1" type="ORF">PR048_024929</name>
</gene>
<dbReference type="Gene3D" id="3.30.420.10">
    <property type="entry name" value="Ribonuclease H-like superfamily/Ribonuclease H"/>
    <property type="match status" value="2"/>
</dbReference>
<organism evidence="1 2">
    <name type="scientific">Dryococelus australis</name>
    <dbReference type="NCBI Taxonomy" id="614101"/>
    <lineage>
        <taxon>Eukaryota</taxon>
        <taxon>Metazoa</taxon>
        <taxon>Ecdysozoa</taxon>
        <taxon>Arthropoda</taxon>
        <taxon>Hexapoda</taxon>
        <taxon>Insecta</taxon>
        <taxon>Pterygota</taxon>
        <taxon>Neoptera</taxon>
        <taxon>Polyneoptera</taxon>
        <taxon>Phasmatodea</taxon>
        <taxon>Verophasmatodea</taxon>
        <taxon>Anareolatae</taxon>
        <taxon>Phasmatidae</taxon>
        <taxon>Eurycanthinae</taxon>
        <taxon>Dryococelus</taxon>
    </lineage>
</organism>
<evidence type="ECO:0000313" key="2">
    <source>
        <dbReference type="Proteomes" id="UP001159363"/>
    </source>
</evidence>
<reference evidence="1 2" key="1">
    <citation type="submission" date="2023-02" db="EMBL/GenBank/DDBJ databases">
        <title>LHISI_Scaffold_Assembly.</title>
        <authorList>
            <person name="Stuart O.P."/>
            <person name="Cleave R."/>
            <person name="Magrath M.J.L."/>
            <person name="Mikheyev A.S."/>
        </authorList>
    </citation>
    <scope>NUCLEOTIDE SEQUENCE [LARGE SCALE GENOMIC DNA]</scope>
    <source>
        <strain evidence="1">Daus_M_001</strain>
        <tissue evidence="1">Leg muscle</tissue>
    </source>
</reference>
<keyword evidence="2" id="KW-1185">Reference proteome</keyword>
<evidence type="ECO:0000313" key="1">
    <source>
        <dbReference type="EMBL" id="KAJ8874088.1"/>
    </source>
</evidence>
<dbReference type="InterPro" id="IPR036397">
    <property type="entry name" value="RNaseH_sf"/>
</dbReference>
<dbReference type="EMBL" id="JARBHB010000010">
    <property type="protein sequence ID" value="KAJ8874088.1"/>
    <property type="molecule type" value="Genomic_DNA"/>
</dbReference>